<evidence type="ECO:0000256" key="1">
    <source>
        <dbReference type="SAM" id="Phobius"/>
    </source>
</evidence>
<feature type="transmembrane region" description="Helical" evidence="1">
    <location>
        <begin position="38"/>
        <end position="57"/>
    </location>
</feature>
<dbReference type="GO" id="GO:0008270">
    <property type="term" value="F:zinc ion binding"/>
    <property type="evidence" value="ECO:0007669"/>
    <property type="project" value="InterPro"/>
</dbReference>
<feature type="domain" description="Formamidopyrimidine-DNA glycosylase catalytic" evidence="2">
    <location>
        <begin position="2"/>
        <end position="58"/>
    </location>
</feature>
<keyword evidence="1" id="KW-0812">Transmembrane</keyword>
<protein>
    <recommendedName>
        <fullName evidence="2">Formamidopyrimidine-DNA glycosylase catalytic domain-containing protein</fullName>
    </recommendedName>
</protein>
<proteinExistence type="predicted"/>
<dbReference type="GO" id="GO:0019104">
    <property type="term" value="F:DNA N-glycosylase activity"/>
    <property type="evidence" value="ECO:0007669"/>
    <property type="project" value="InterPro"/>
</dbReference>
<dbReference type="Proteomes" id="UP000229297">
    <property type="component" value="Unassembled WGS sequence"/>
</dbReference>
<reference evidence="4" key="1">
    <citation type="submission" date="2017-09" db="EMBL/GenBank/DDBJ databases">
        <title>Depth-based differentiation of microbial function through sediment-hosted aquifers and enrichment of novel symbionts in the deep terrestrial subsurface.</title>
        <authorList>
            <person name="Probst A.J."/>
            <person name="Ladd B."/>
            <person name="Jarett J.K."/>
            <person name="Geller-Mcgrath D.E."/>
            <person name="Sieber C.M.K."/>
            <person name="Emerson J.B."/>
            <person name="Anantharaman K."/>
            <person name="Thomas B.C."/>
            <person name="Malmstrom R."/>
            <person name="Stieglmeier M."/>
            <person name="Klingl A."/>
            <person name="Woyke T."/>
            <person name="Ryan C.M."/>
            <person name="Banfield J.F."/>
        </authorList>
    </citation>
    <scope>NUCLEOTIDE SEQUENCE [LARGE SCALE GENOMIC DNA]</scope>
</reference>
<dbReference type="PROSITE" id="PS51068">
    <property type="entry name" value="FPG_CAT"/>
    <property type="match status" value="1"/>
</dbReference>
<evidence type="ECO:0000259" key="2">
    <source>
        <dbReference type="PROSITE" id="PS51068"/>
    </source>
</evidence>
<evidence type="ECO:0000313" key="3">
    <source>
        <dbReference type="EMBL" id="PIX17619.1"/>
    </source>
</evidence>
<organism evidence="3 4">
    <name type="scientific">Candidatus Desantisbacteria bacterium CG_4_8_14_3_um_filter_40_12</name>
    <dbReference type="NCBI Taxonomy" id="1974545"/>
    <lineage>
        <taxon>Bacteria</taxon>
        <taxon>Candidatus Desantisiibacteriota</taxon>
    </lineage>
</organism>
<keyword evidence="1" id="KW-0472">Membrane</keyword>
<dbReference type="GO" id="GO:0003906">
    <property type="term" value="F:DNA-(apurinic or apyrimidinic site) endonuclease activity"/>
    <property type="evidence" value="ECO:0007669"/>
    <property type="project" value="InterPro"/>
</dbReference>
<dbReference type="EMBL" id="PFIC01000067">
    <property type="protein sequence ID" value="PIX17619.1"/>
    <property type="molecule type" value="Genomic_DNA"/>
</dbReference>
<dbReference type="Gene3D" id="3.20.190.10">
    <property type="entry name" value="MutM-like, N-terminal"/>
    <property type="match status" value="1"/>
</dbReference>
<evidence type="ECO:0000313" key="4">
    <source>
        <dbReference type="Proteomes" id="UP000229297"/>
    </source>
</evidence>
<keyword evidence="1" id="KW-1133">Transmembrane helix</keyword>
<dbReference type="Pfam" id="PF01149">
    <property type="entry name" value="Fapy_DNA_glyco"/>
    <property type="match status" value="1"/>
</dbReference>
<dbReference type="AlphaFoldDB" id="A0A2M7JDY2"/>
<dbReference type="InterPro" id="IPR012319">
    <property type="entry name" value="FPG_cat"/>
</dbReference>
<dbReference type="GO" id="GO:0006284">
    <property type="term" value="P:base-excision repair"/>
    <property type="evidence" value="ECO:0007669"/>
    <property type="project" value="InterPro"/>
</dbReference>
<dbReference type="SUPFAM" id="SSF81624">
    <property type="entry name" value="N-terminal domain of MutM-like DNA repair proteins"/>
    <property type="match status" value="1"/>
</dbReference>
<accession>A0A2M7JDY2</accession>
<dbReference type="InterPro" id="IPR035937">
    <property type="entry name" value="FPG_N"/>
</dbReference>
<gene>
    <name evidence="3" type="ORF">COZ71_02415</name>
</gene>
<comment type="caution">
    <text evidence="3">The sequence shown here is derived from an EMBL/GenBank/DDBJ whole genome shotgun (WGS) entry which is preliminary data.</text>
</comment>
<name>A0A2M7JDY2_9BACT</name>
<sequence length="58" mass="6521">MPEFPEVETIVNGLQKQIIGKKIVRARVVLPKIIRGNVGDFITLISFFAFFALFVVIS</sequence>